<reference evidence="2 3" key="1">
    <citation type="submission" date="2024-08" db="EMBL/GenBank/DDBJ databases">
        <authorList>
            <person name="Cucini C."/>
            <person name="Frati F."/>
        </authorList>
    </citation>
    <scope>NUCLEOTIDE SEQUENCE [LARGE SCALE GENOMIC DNA]</scope>
</reference>
<gene>
    <name evidence="2" type="ORF">ODALV1_LOCUS13019</name>
</gene>
<name>A0ABP1QR17_9HEXA</name>
<evidence type="ECO:0000313" key="3">
    <source>
        <dbReference type="Proteomes" id="UP001642540"/>
    </source>
</evidence>
<proteinExistence type="predicted"/>
<keyword evidence="3" id="KW-1185">Reference proteome</keyword>
<evidence type="ECO:0000256" key="1">
    <source>
        <dbReference type="SAM" id="SignalP"/>
    </source>
</evidence>
<evidence type="ECO:0000313" key="2">
    <source>
        <dbReference type="EMBL" id="CAL8108553.1"/>
    </source>
</evidence>
<dbReference type="EMBL" id="CAXLJM020000040">
    <property type="protein sequence ID" value="CAL8108553.1"/>
    <property type="molecule type" value="Genomic_DNA"/>
</dbReference>
<sequence>MKVLLISLLFIVLVCVNAEPSGWGGFFQYANVPGWGQYEFGYNRGNHDHFTSRFEQGWGWKFKTKVRWGDKKGGYGESYYDYQHAPKKGWGHQTHGKHHAAYSENVPTVLRPGNQGIGNNPQLIGPGGPQRVGRIARPIGIPAY</sequence>
<feature type="chain" id="PRO_5045477761" evidence="1">
    <location>
        <begin position="19"/>
        <end position="144"/>
    </location>
</feature>
<protein>
    <submittedName>
        <fullName evidence="2">Uncharacterized protein</fullName>
    </submittedName>
</protein>
<accession>A0ABP1QR17</accession>
<comment type="caution">
    <text evidence="2">The sequence shown here is derived from an EMBL/GenBank/DDBJ whole genome shotgun (WGS) entry which is preliminary data.</text>
</comment>
<feature type="signal peptide" evidence="1">
    <location>
        <begin position="1"/>
        <end position="18"/>
    </location>
</feature>
<organism evidence="2 3">
    <name type="scientific">Orchesella dallaii</name>
    <dbReference type="NCBI Taxonomy" id="48710"/>
    <lineage>
        <taxon>Eukaryota</taxon>
        <taxon>Metazoa</taxon>
        <taxon>Ecdysozoa</taxon>
        <taxon>Arthropoda</taxon>
        <taxon>Hexapoda</taxon>
        <taxon>Collembola</taxon>
        <taxon>Entomobryomorpha</taxon>
        <taxon>Entomobryoidea</taxon>
        <taxon>Orchesellidae</taxon>
        <taxon>Orchesellinae</taxon>
        <taxon>Orchesella</taxon>
    </lineage>
</organism>
<dbReference type="Proteomes" id="UP001642540">
    <property type="component" value="Unassembled WGS sequence"/>
</dbReference>
<keyword evidence="1" id="KW-0732">Signal</keyword>